<dbReference type="STRING" id="940295.EYM_02940"/>
<dbReference type="KEGG" id="iis:EYM_02940"/>
<keyword evidence="1" id="KW-0812">Transmembrane</keyword>
<accession>A0A0U3F4A9</accession>
<evidence type="ECO:0000313" key="2">
    <source>
        <dbReference type="EMBL" id="ALU12373.1"/>
    </source>
</evidence>
<dbReference type="GeneID" id="30679982"/>
<reference evidence="2 3" key="1">
    <citation type="submission" date="2013-11" db="EMBL/GenBank/DDBJ databases">
        <title>Comparative genomics of Ignicoccus.</title>
        <authorList>
            <person name="Podar M."/>
        </authorList>
    </citation>
    <scope>NUCLEOTIDE SEQUENCE [LARGE SCALE GENOMIC DNA]</scope>
    <source>
        <strain evidence="2 3">DSM 13165</strain>
    </source>
</reference>
<keyword evidence="3" id="KW-1185">Reference proteome</keyword>
<dbReference type="RefSeq" id="WP_075049580.1">
    <property type="nucleotide sequence ID" value="NZ_CP006867.1"/>
</dbReference>
<dbReference type="EMBL" id="CP006867">
    <property type="protein sequence ID" value="ALU12373.1"/>
    <property type="molecule type" value="Genomic_DNA"/>
</dbReference>
<sequence>MRTELKGSSELVGALLLLAIVLGLSTYYLVPTFTAVEKYSKYVEKYLEMIDLRSRVYELFVGPVGAVPGGMCSVANTDLVCSVSFPYLGVPGAVIPEAVYVLSDGMISCVPKDFVVTHTRVSIERIQYYSMSIIVTFKSCEVNNSYAKLAVGFVKPVTVGLESTVNDGTTTSTVSFLNANPPVIFTIYVPVK</sequence>
<keyword evidence="1" id="KW-0472">Membrane</keyword>
<keyword evidence="1" id="KW-1133">Transmembrane helix</keyword>
<feature type="transmembrane region" description="Helical" evidence="1">
    <location>
        <begin position="12"/>
        <end position="30"/>
    </location>
</feature>
<name>A0A0U3F4A9_9CREN</name>
<organism evidence="2 3">
    <name type="scientific">Ignicoccus islandicus DSM 13165</name>
    <dbReference type="NCBI Taxonomy" id="940295"/>
    <lineage>
        <taxon>Archaea</taxon>
        <taxon>Thermoproteota</taxon>
        <taxon>Thermoprotei</taxon>
        <taxon>Desulfurococcales</taxon>
        <taxon>Desulfurococcaceae</taxon>
        <taxon>Ignicoccus</taxon>
    </lineage>
</organism>
<evidence type="ECO:0000256" key="1">
    <source>
        <dbReference type="SAM" id="Phobius"/>
    </source>
</evidence>
<dbReference type="Proteomes" id="UP000060778">
    <property type="component" value="Chromosome"/>
</dbReference>
<protein>
    <submittedName>
        <fullName evidence="2">Uncharacterized protein</fullName>
    </submittedName>
</protein>
<gene>
    <name evidence="2" type="ORF">EYM_02940</name>
</gene>
<proteinExistence type="predicted"/>
<dbReference type="AlphaFoldDB" id="A0A0U3F4A9"/>
<evidence type="ECO:0000313" key="3">
    <source>
        <dbReference type="Proteomes" id="UP000060778"/>
    </source>
</evidence>